<dbReference type="GO" id="GO:0004177">
    <property type="term" value="F:aminopeptidase activity"/>
    <property type="evidence" value="ECO:0007669"/>
    <property type="project" value="UniProtKB-KW"/>
</dbReference>
<protein>
    <recommendedName>
        <fullName evidence="8">Probable cytosol aminopeptidase</fullName>
        <ecNumber evidence="8">3.4.11.1</ecNumber>
    </recommendedName>
    <alternativeName>
        <fullName evidence="8">Leucine aminopeptidase</fullName>
        <shortName evidence="8">LAP</shortName>
        <ecNumber evidence="8">3.4.11.10</ecNumber>
    </alternativeName>
    <alternativeName>
        <fullName evidence="8">Leucyl aminopeptidase</fullName>
    </alternativeName>
</protein>
<evidence type="ECO:0000256" key="7">
    <source>
        <dbReference type="ARBA" id="ARBA00049972"/>
    </source>
</evidence>
<keyword evidence="6 8" id="KW-0378">Hydrolase</keyword>
<evidence type="ECO:0000256" key="2">
    <source>
        <dbReference type="ARBA" id="ARBA00000967"/>
    </source>
</evidence>
<comment type="subcellular location">
    <subcellularLocation>
        <location evidence="8">Cytoplasm</location>
    </subcellularLocation>
</comment>
<dbReference type="Pfam" id="PF00883">
    <property type="entry name" value="Peptidase_M17"/>
    <property type="match status" value="1"/>
</dbReference>
<name>A0ABW5WTM0_9STAP</name>
<dbReference type="EC" id="3.4.11.1" evidence="8"/>
<dbReference type="EMBL" id="JBHUOQ010000001">
    <property type="protein sequence ID" value="MFD2830136.1"/>
    <property type="molecule type" value="Genomic_DNA"/>
</dbReference>
<comment type="function">
    <text evidence="7 8">Presumably involved in the processing and regular turnover of intracellular proteins. Catalyzes the removal of unsubstituted N-terminal amino acids from various peptides.</text>
</comment>
<dbReference type="Gene3D" id="3.40.220.10">
    <property type="entry name" value="Leucine Aminopeptidase, subunit E, domain 1"/>
    <property type="match status" value="1"/>
</dbReference>
<keyword evidence="8" id="KW-0464">Manganese</keyword>
<dbReference type="InterPro" id="IPR043472">
    <property type="entry name" value="Macro_dom-like"/>
</dbReference>
<dbReference type="CDD" id="cd00433">
    <property type="entry name" value="Peptidase_M17"/>
    <property type="match status" value="1"/>
</dbReference>
<feature type="binding site" evidence="8">
    <location>
        <position position="261"/>
    </location>
    <ligand>
        <name>Mn(2+)</name>
        <dbReference type="ChEBI" id="CHEBI:29035"/>
        <label>2</label>
    </ligand>
</feature>
<dbReference type="NCBIfam" id="NF002073">
    <property type="entry name" value="PRK00913.1-2"/>
    <property type="match status" value="1"/>
</dbReference>
<dbReference type="EC" id="3.4.11.10" evidence="8"/>
<feature type="binding site" evidence="8">
    <location>
        <position position="338"/>
    </location>
    <ligand>
        <name>Mn(2+)</name>
        <dbReference type="ChEBI" id="CHEBI:29035"/>
        <label>1</label>
    </ligand>
</feature>
<dbReference type="RefSeq" id="WP_377772776.1">
    <property type="nucleotide sequence ID" value="NZ_JBHUOQ010000001.1"/>
</dbReference>
<keyword evidence="4 8" id="KW-0031">Aminopeptidase</keyword>
<dbReference type="InterPro" id="IPR008283">
    <property type="entry name" value="Peptidase_M17_N"/>
</dbReference>
<evidence type="ECO:0000313" key="11">
    <source>
        <dbReference type="Proteomes" id="UP001597519"/>
    </source>
</evidence>
<evidence type="ECO:0000313" key="10">
    <source>
        <dbReference type="EMBL" id="MFD2830136.1"/>
    </source>
</evidence>
<evidence type="ECO:0000256" key="5">
    <source>
        <dbReference type="ARBA" id="ARBA00022670"/>
    </source>
</evidence>
<dbReference type="PANTHER" id="PTHR11963">
    <property type="entry name" value="LEUCINE AMINOPEPTIDASE-RELATED"/>
    <property type="match status" value="1"/>
</dbReference>
<dbReference type="InterPro" id="IPR023042">
    <property type="entry name" value="Peptidase_M17_leu_NH2_pept"/>
</dbReference>
<feature type="binding site" evidence="8">
    <location>
        <position position="340"/>
    </location>
    <ligand>
        <name>Mn(2+)</name>
        <dbReference type="ChEBI" id="CHEBI:29035"/>
        <label>1</label>
    </ligand>
</feature>
<accession>A0ABW5WTM0</accession>
<dbReference type="HAMAP" id="MF_00181">
    <property type="entry name" value="Cytosol_peptidase_M17"/>
    <property type="match status" value="1"/>
</dbReference>
<reference evidence="11" key="1">
    <citation type="journal article" date="2019" name="Int. J. Syst. Evol. Microbiol.">
        <title>The Global Catalogue of Microorganisms (GCM) 10K type strain sequencing project: providing services to taxonomists for standard genome sequencing and annotation.</title>
        <authorList>
            <consortium name="The Broad Institute Genomics Platform"/>
            <consortium name="The Broad Institute Genome Sequencing Center for Infectious Disease"/>
            <person name="Wu L."/>
            <person name="Ma J."/>
        </authorList>
    </citation>
    <scope>NUCLEOTIDE SEQUENCE [LARGE SCALE GENOMIC DNA]</scope>
    <source>
        <strain evidence="11">KCTC 33575</strain>
    </source>
</reference>
<keyword evidence="8" id="KW-0479">Metal-binding</keyword>
<gene>
    <name evidence="8" type="primary">pepA</name>
    <name evidence="10" type="ORF">ACFSX4_06595</name>
</gene>
<feature type="active site" evidence="8">
    <location>
        <position position="268"/>
    </location>
</feature>
<dbReference type="InterPro" id="IPR000819">
    <property type="entry name" value="Peptidase_M17_C"/>
</dbReference>
<dbReference type="PROSITE" id="PS00631">
    <property type="entry name" value="CYTOSOL_AP"/>
    <property type="match status" value="1"/>
</dbReference>
<keyword evidence="5 8" id="KW-0645">Protease</keyword>
<comment type="similarity">
    <text evidence="3 8">Belongs to the peptidase M17 family.</text>
</comment>
<dbReference type="PANTHER" id="PTHR11963:SF23">
    <property type="entry name" value="CYTOSOL AMINOPEPTIDASE"/>
    <property type="match status" value="1"/>
</dbReference>
<evidence type="ECO:0000256" key="1">
    <source>
        <dbReference type="ARBA" id="ARBA00000135"/>
    </source>
</evidence>
<evidence type="ECO:0000259" key="9">
    <source>
        <dbReference type="PROSITE" id="PS00631"/>
    </source>
</evidence>
<keyword evidence="11" id="KW-1185">Reference proteome</keyword>
<organism evidence="10 11">
    <name type="scientific">Corticicoccus populi</name>
    <dbReference type="NCBI Taxonomy" id="1812821"/>
    <lineage>
        <taxon>Bacteria</taxon>
        <taxon>Bacillati</taxon>
        <taxon>Bacillota</taxon>
        <taxon>Bacilli</taxon>
        <taxon>Bacillales</taxon>
        <taxon>Staphylococcaceae</taxon>
        <taxon>Corticicoccus</taxon>
    </lineage>
</organism>
<feature type="domain" description="Cytosol aminopeptidase" evidence="9">
    <location>
        <begin position="336"/>
        <end position="343"/>
    </location>
</feature>
<dbReference type="Gene3D" id="3.40.630.10">
    <property type="entry name" value="Zn peptidases"/>
    <property type="match status" value="1"/>
</dbReference>
<evidence type="ECO:0000256" key="6">
    <source>
        <dbReference type="ARBA" id="ARBA00022801"/>
    </source>
</evidence>
<feature type="binding site" evidence="8">
    <location>
        <position position="261"/>
    </location>
    <ligand>
        <name>Mn(2+)</name>
        <dbReference type="ChEBI" id="CHEBI:29035"/>
        <label>1</label>
    </ligand>
</feature>
<comment type="catalytic activity">
    <reaction evidence="2 8">
        <text>Release of an N-terminal amino acid, preferentially leucine, but not glutamic or aspartic acids.</text>
        <dbReference type="EC" id="3.4.11.10"/>
    </reaction>
</comment>
<keyword evidence="8" id="KW-0963">Cytoplasm</keyword>
<dbReference type="InterPro" id="IPR011356">
    <property type="entry name" value="Leucine_aapep/pepB"/>
</dbReference>
<comment type="catalytic activity">
    <reaction evidence="1 8">
        <text>Release of an N-terminal amino acid, Xaa-|-Yaa-, in which Xaa is preferably Leu, but may be other amino acids including Pro although not Arg or Lys, and Yaa may be Pro. Amino acid amides and methyl esters are also readily hydrolyzed, but rates on arylamides are exceedingly low.</text>
        <dbReference type="EC" id="3.4.11.1"/>
    </reaction>
</comment>
<feature type="binding site" evidence="8">
    <location>
        <position position="256"/>
    </location>
    <ligand>
        <name>Mn(2+)</name>
        <dbReference type="ChEBI" id="CHEBI:29035"/>
        <label>2</label>
    </ligand>
</feature>
<comment type="caution">
    <text evidence="10">The sequence shown here is derived from an EMBL/GenBank/DDBJ whole genome shotgun (WGS) entry which is preliminary data.</text>
</comment>
<comment type="cofactor">
    <cofactor evidence="8">
        <name>Mn(2+)</name>
        <dbReference type="ChEBI" id="CHEBI:29035"/>
    </cofactor>
    <text evidence="8">Binds 2 manganese ions per subunit.</text>
</comment>
<evidence type="ECO:0000256" key="4">
    <source>
        <dbReference type="ARBA" id="ARBA00022438"/>
    </source>
</evidence>
<evidence type="ECO:0000256" key="3">
    <source>
        <dbReference type="ARBA" id="ARBA00009528"/>
    </source>
</evidence>
<feature type="active site" evidence="8">
    <location>
        <position position="342"/>
    </location>
</feature>
<dbReference type="Pfam" id="PF02789">
    <property type="entry name" value="Peptidase_M17_N"/>
    <property type="match status" value="1"/>
</dbReference>
<dbReference type="SUPFAM" id="SSF52949">
    <property type="entry name" value="Macro domain-like"/>
    <property type="match status" value="1"/>
</dbReference>
<feature type="binding site" evidence="8">
    <location>
        <position position="279"/>
    </location>
    <ligand>
        <name>Mn(2+)</name>
        <dbReference type="ChEBI" id="CHEBI:29035"/>
        <label>2</label>
    </ligand>
</feature>
<proteinExistence type="inferred from homology"/>
<dbReference type="PRINTS" id="PR00481">
    <property type="entry name" value="LAMNOPPTDASE"/>
</dbReference>
<dbReference type="SUPFAM" id="SSF53187">
    <property type="entry name" value="Zn-dependent exopeptidases"/>
    <property type="match status" value="1"/>
</dbReference>
<dbReference type="Proteomes" id="UP001597519">
    <property type="component" value="Unassembled WGS sequence"/>
</dbReference>
<feature type="binding site" evidence="8">
    <location>
        <position position="340"/>
    </location>
    <ligand>
        <name>Mn(2+)</name>
        <dbReference type="ChEBI" id="CHEBI:29035"/>
        <label>2</label>
    </ligand>
</feature>
<evidence type="ECO:0000256" key="8">
    <source>
        <dbReference type="HAMAP-Rule" id="MF_00181"/>
    </source>
</evidence>
<sequence>MEFNYSERYEAVEGPIIIGLPNNLSDIPSVEEMDILLNGQLKDLVENKILETSFGEISTTAVMIQTEIKKVVTVGLGDSSAVTIKKLHQLFGKIFKYLKRTKTSSCQFMLESFPLPEKRAEALGYMSQVSTYEFSNYKQDNEAPPVLSVTVVTEGDISDDTVQGQVIGEGVNISRDIAETPPNFMTPKAFSEYIIDLFKESEHVTGEVKTHEVLEEEGYGLITAVGKGSVNKPRLVTVEYKHPDARDHKPVALVGKGITYDSGGYSIKSKTGMPEMKYDLCGGANVTGMLYAIVKLGLPVHVVGVIALAENMIDGNAMKPDDVFKAYSGHTVEVKNTDAEGRLVLADAVFHASQYSPSVILDFATLTGAVIAAIGAERTGVFTNKDQLLLSPVFDFAEELGESLWRLPLDEVEEKKVKSSKIADFTNHVESQGRASFAAGFIKQFANGTPWMHFDIAGTATTGRETSFSPAGPTGVHIRTIVKYLESEYATRK</sequence>